<dbReference type="PROSITE" id="PS00138">
    <property type="entry name" value="SUBTILASE_SER"/>
    <property type="match status" value="1"/>
</dbReference>
<evidence type="ECO:0000256" key="1">
    <source>
        <dbReference type="ARBA" id="ARBA00022670"/>
    </source>
</evidence>
<evidence type="ECO:0000259" key="10">
    <source>
        <dbReference type="Pfam" id="PF17766"/>
    </source>
</evidence>
<evidence type="ECO:0000256" key="7">
    <source>
        <dbReference type="SAM" id="SignalP"/>
    </source>
</evidence>
<dbReference type="Gene3D" id="3.40.50.200">
    <property type="entry name" value="Peptidase S8/S53 domain"/>
    <property type="match status" value="1"/>
</dbReference>
<reference evidence="11" key="1">
    <citation type="submission" date="2021-01" db="EMBL/GenBank/DDBJ databases">
        <title>Whole genome shotgun sequence of Virgisporangium aliadipatigenens NBRC 105644.</title>
        <authorList>
            <person name="Komaki H."/>
            <person name="Tamura T."/>
        </authorList>
    </citation>
    <scope>NUCLEOTIDE SEQUENCE</scope>
    <source>
        <strain evidence="11">NBRC 105644</strain>
    </source>
</reference>
<feature type="domain" description="Peptidase S8/S53" evidence="8">
    <location>
        <begin position="204"/>
        <end position="650"/>
    </location>
</feature>
<accession>A0A8J4DVK0</accession>
<keyword evidence="3 5" id="KW-0720">Serine protease</keyword>
<dbReference type="InterPro" id="IPR003137">
    <property type="entry name" value="PA_domain"/>
</dbReference>
<dbReference type="CDD" id="cd04852">
    <property type="entry name" value="Peptidases_S8_3"/>
    <property type="match status" value="1"/>
</dbReference>
<gene>
    <name evidence="11" type="ORF">Val02_70880</name>
</gene>
<feature type="region of interest" description="Disordered" evidence="6">
    <location>
        <begin position="91"/>
        <end position="110"/>
    </location>
</feature>
<protein>
    <submittedName>
        <fullName evidence="11">Peptidase S8</fullName>
    </submittedName>
</protein>
<dbReference type="InterPro" id="IPR015500">
    <property type="entry name" value="Peptidase_S8_subtilisin-rel"/>
</dbReference>
<dbReference type="InterPro" id="IPR023828">
    <property type="entry name" value="Peptidase_S8_Ser-AS"/>
</dbReference>
<keyword evidence="1 5" id="KW-0645">Protease</keyword>
<feature type="active site" description="Charge relay system" evidence="4 5">
    <location>
        <position position="610"/>
    </location>
</feature>
<feature type="domain" description="Subtilisin-like protease fibronectin type-III" evidence="10">
    <location>
        <begin position="698"/>
        <end position="776"/>
    </location>
</feature>
<keyword evidence="12" id="KW-1185">Reference proteome</keyword>
<dbReference type="AlphaFoldDB" id="A0A8J4DVK0"/>
<evidence type="ECO:0000256" key="6">
    <source>
        <dbReference type="SAM" id="MobiDB-lite"/>
    </source>
</evidence>
<dbReference type="RefSeq" id="WP_203903637.1">
    <property type="nucleotide sequence ID" value="NZ_BOPF01000033.1"/>
</dbReference>
<evidence type="ECO:0000256" key="5">
    <source>
        <dbReference type="PROSITE-ProRule" id="PRU01240"/>
    </source>
</evidence>
<dbReference type="CDD" id="cd02120">
    <property type="entry name" value="PA_subtilisin_like"/>
    <property type="match status" value="1"/>
</dbReference>
<dbReference type="PROSITE" id="PS51892">
    <property type="entry name" value="SUBTILASE"/>
    <property type="match status" value="1"/>
</dbReference>
<organism evidence="11 12">
    <name type="scientific">Virgisporangium aliadipatigenens</name>
    <dbReference type="NCBI Taxonomy" id="741659"/>
    <lineage>
        <taxon>Bacteria</taxon>
        <taxon>Bacillati</taxon>
        <taxon>Actinomycetota</taxon>
        <taxon>Actinomycetes</taxon>
        <taxon>Micromonosporales</taxon>
        <taxon>Micromonosporaceae</taxon>
        <taxon>Virgisporangium</taxon>
    </lineage>
</organism>
<dbReference type="InterPro" id="IPR045051">
    <property type="entry name" value="SBT"/>
</dbReference>
<comment type="similarity">
    <text evidence="5">Belongs to the peptidase S8 family.</text>
</comment>
<dbReference type="InterPro" id="IPR036852">
    <property type="entry name" value="Peptidase_S8/S53_dom_sf"/>
</dbReference>
<feature type="chain" id="PRO_5038635320" evidence="7">
    <location>
        <begin position="26"/>
        <end position="1109"/>
    </location>
</feature>
<keyword evidence="7" id="KW-0732">Signal</keyword>
<dbReference type="Gene3D" id="3.50.30.30">
    <property type="match status" value="1"/>
</dbReference>
<comment type="caution">
    <text evidence="11">The sequence shown here is derived from an EMBL/GenBank/DDBJ whole genome shotgun (WGS) entry which is preliminary data.</text>
</comment>
<dbReference type="SUPFAM" id="SSF52743">
    <property type="entry name" value="Subtilisin-like"/>
    <property type="match status" value="1"/>
</dbReference>
<dbReference type="InterPro" id="IPR000209">
    <property type="entry name" value="Peptidase_S8/S53_dom"/>
</dbReference>
<proteinExistence type="inferred from homology"/>
<dbReference type="GO" id="GO:0004252">
    <property type="term" value="F:serine-type endopeptidase activity"/>
    <property type="evidence" value="ECO:0007669"/>
    <property type="project" value="UniProtKB-UniRule"/>
</dbReference>
<keyword evidence="2 5" id="KW-0378">Hydrolase</keyword>
<dbReference type="Pfam" id="PF02225">
    <property type="entry name" value="PA"/>
    <property type="match status" value="1"/>
</dbReference>
<dbReference type="Pfam" id="PF00082">
    <property type="entry name" value="Peptidase_S8"/>
    <property type="match status" value="1"/>
</dbReference>
<feature type="active site" description="Charge relay system" evidence="4 5">
    <location>
        <position position="294"/>
    </location>
</feature>
<dbReference type="GO" id="GO:0006508">
    <property type="term" value="P:proteolysis"/>
    <property type="evidence" value="ECO:0007669"/>
    <property type="project" value="UniProtKB-KW"/>
</dbReference>
<dbReference type="PANTHER" id="PTHR10795">
    <property type="entry name" value="PROPROTEIN CONVERTASE SUBTILISIN/KEXIN"/>
    <property type="match status" value="1"/>
</dbReference>
<sequence length="1109" mass="115204">MHRTRVLRGALALAVLLPAAILVSAAPSAGQADSRFTLDKALAPAERVRSAKPLTSRLARSDENLLARRDSRPAQVVVKLDYDPVATYAGGLPGHPATSPGVTGRKLSGGPDEQAYERYIAQREEAFLGELRRAVPGAQPGRTLRTVYGGIALTAPADTLRTLAGLPGVVAVQPDEMRAPLTDSSAEFIGAAGTPDAPSATDAGAGVIVGVLDTGAWPEHPAYADRPDSQPAPLKADGTARACDFGDNPLTEADDPFVCNRKLIGGQAFLETYLSNPLQVAAEKYRTARDSNGHGTHTSTTAAGNPTERATVLGTERGPLRGVASGAWISVYKVCGESGCFSSDSSAAVGQAVRDGVQVINYSVSGGTMPFVDPVELAFLDAYAAGVFVATSAGNEGPDAGTVNHLAPWVTTVAASTQKREFNATLTVQAGEETKTFDGASITGAAEEAPLVLAESVEGYSALCGTPATAGAFDGKIVACERGGGIARVDKGNNVKQGGAVGMVLYNPDLQDVETDNHWLPTVHLPDGREFKEFMAAHPDGVKASFTAGEKRDGRGDVMAAFSSRGPAGSFVKPDITAPGVQILAGHTPTPQATSGGPPGEYYQAIAGTSMSSPHVAGAAAWLKAVHPEWTPGRIRSALMTTATTDVVKHDLTTPADPFDMGAGRIRLDLARTVGLVFDETPARMVTMGLDPVDAVHLNLPSVNAPILPGRLTTVRTATNVTGRTLAYRTEATAPDGSSIVVRPESVTVLPGRAAEVSITIQSNAAKQQYFGEVRLVPVDDATGPALHLPVAFTPQQGPVSLKSVCAPERIKVDGTSTCTVTASNTSFEDATVDLTTMTDRNLPIVNASGAMITGDHQVEVRGRRLPGAVPAKPTLTAGQLYGYVSLDEYEVEPEAVGDEEILNFDLPEPVTYGGQTYTRVGAASNGYLVVGGGDIADVQCCDLTALPDKARPNNVLAPFWTDLDGAGAPGIAMGVLTGIDGGKWLVAEWRVNVYGTADLRTFQAWLRLGGPEEIGFAYPDTARPVNPGIPFLIGAENVNGTAGAQLPIGEVPAGDLLVTSSAPTPGASLTYQVTVKGAAAGDWTAFHRMDTAQVPGVTTTTNRIRVGK</sequence>
<evidence type="ECO:0000259" key="9">
    <source>
        <dbReference type="Pfam" id="PF02225"/>
    </source>
</evidence>
<dbReference type="InterPro" id="IPR041469">
    <property type="entry name" value="Subtilisin-like_FN3"/>
</dbReference>
<evidence type="ECO:0000256" key="3">
    <source>
        <dbReference type="ARBA" id="ARBA00022825"/>
    </source>
</evidence>
<dbReference type="Proteomes" id="UP000619260">
    <property type="component" value="Unassembled WGS sequence"/>
</dbReference>
<dbReference type="EMBL" id="BOPF01000033">
    <property type="protein sequence ID" value="GIJ50202.1"/>
    <property type="molecule type" value="Genomic_DNA"/>
</dbReference>
<dbReference type="InterPro" id="IPR034197">
    <property type="entry name" value="Peptidases_S8_3"/>
</dbReference>
<feature type="domain" description="PA" evidence="9">
    <location>
        <begin position="448"/>
        <end position="525"/>
    </location>
</feature>
<dbReference type="Gene3D" id="2.60.40.2310">
    <property type="match status" value="1"/>
</dbReference>
<evidence type="ECO:0000313" key="12">
    <source>
        <dbReference type="Proteomes" id="UP000619260"/>
    </source>
</evidence>
<dbReference type="Pfam" id="PF17766">
    <property type="entry name" value="fn3_6"/>
    <property type="match status" value="1"/>
</dbReference>
<evidence type="ECO:0000313" key="11">
    <source>
        <dbReference type="EMBL" id="GIJ50202.1"/>
    </source>
</evidence>
<feature type="active site" description="Charge relay system" evidence="4 5">
    <location>
        <position position="213"/>
    </location>
</feature>
<evidence type="ECO:0000259" key="8">
    <source>
        <dbReference type="Pfam" id="PF00082"/>
    </source>
</evidence>
<evidence type="ECO:0000256" key="4">
    <source>
        <dbReference type="PIRSR" id="PIRSR615500-1"/>
    </source>
</evidence>
<evidence type="ECO:0000256" key="2">
    <source>
        <dbReference type="ARBA" id="ARBA00022801"/>
    </source>
</evidence>
<dbReference type="PRINTS" id="PR00723">
    <property type="entry name" value="SUBTILISIN"/>
</dbReference>
<feature type="signal peptide" evidence="7">
    <location>
        <begin position="1"/>
        <end position="25"/>
    </location>
</feature>
<name>A0A8J4DVK0_9ACTN</name>